<dbReference type="Proteomes" id="UP000472267">
    <property type="component" value="Unassembled WGS sequence"/>
</dbReference>
<dbReference type="GO" id="GO:0005938">
    <property type="term" value="C:cell cortex"/>
    <property type="evidence" value="ECO:0007669"/>
    <property type="project" value="TreeGrafter"/>
</dbReference>
<dbReference type="GO" id="GO:0016324">
    <property type="term" value="C:apical plasma membrane"/>
    <property type="evidence" value="ECO:0007669"/>
    <property type="project" value="TreeGrafter"/>
</dbReference>
<feature type="compositionally biased region" description="Polar residues" evidence="1">
    <location>
        <begin position="301"/>
        <end position="318"/>
    </location>
</feature>
<dbReference type="InterPro" id="IPR052213">
    <property type="entry name" value="PAR3"/>
</dbReference>
<evidence type="ECO:0000313" key="4">
    <source>
        <dbReference type="Proteomes" id="UP000472267"/>
    </source>
</evidence>
<name>A0A672FWF5_SALFA</name>
<dbReference type="GO" id="GO:0030010">
    <property type="term" value="P:establishment of cell polarity"/>
    <property type="evidence" value="ECO:0007669"/>
    <property type="project" value="TreeGrafter"/>
</dbReference>
<feature type="region of interest" description="Disordered" evidence="1">
    <location>
        <begin position="280"/>
        <end position="318"/>
    </location>
</feature>
<dbReference type="GO" id="GO:0043296">
    <property type="term" value="C:apical junction complex"/>
    <property type="evidence" value="ECO:0007669"/>
    <property type="project" value="TreeGrafter"/>
</dbReference>
<accession>A0A672FWF5</accession>
<feature type="domain" description="PDZ" evidence="2">
    <location>
        <begin position="174"/>
        <end position="221"/>
    </location>
</feature>
<dbReference type="Pfam" id="PF00595">
    <property type="entry name" value="PDZ"/>
    <property type="match status" value="1"/>
</dbReference>
<dbReference type="GO" id="GO:0045197">
    <property type="term" value="P:establishment or maintenance of epithelial cell apical/basal polarity"/>
    <property type="evidence" value="ECO:0007669"/>
    <property type="project" value="TreeGrafter"/>
</dbReference>
<dbReference type="PROSITE" id="PS50106">
    <property type="entry name" value="PDZ"/>
    <property type="match status" value="1"/>
</dbReference>
<feature type="region of interest" description="Disordered" evidence="1">
    <location>
        <begin position="486"/>
        <end position="724"/>
    </location>
</feature>
<dbReference type="SMART" id="SM00228">
    <property type="entry name" value="PDZ"/>
    <property type="match status" value="3"/>
</dbReference>
<evidence type="ECO:0000259" key="2">
    <source>
        <dbReference type="PROSITE" id="PS50106"/>
    </source>
</evidence>
<dbReference type="CDD" id="cd23058">
    <property type="entry name" value="PDZ2_Par3-like"/>
    <property type="match status" value="1"/>
</dbReference>
<dbReference type="PANTHER" id="PTHR16484:SF4">
    <property type="entry name" value="PARTITIONING DEFECTIVE 3 HOMOLOG B"/>
    <property type="match status" value="1"/>
</dbReference>
<protein>
    <recommendedName>
        <fullName evidence="2">PDZ domain-containing protein</fullName>
    </recommendedName>
</protein>
<sequence>YCSSLSGRTLGLHIKGIEANSRSKRDSLFQEDECIVQINDVPLQDKTFAQSQEVFRQAMGSPSVRLEVLPAANKSRYEKSLIGQLFTSDIKDPASRTKSPLVARAKRTRSQSPDPAPDQIWPGRTREPGPRSGPAGGPSGRPPVSTRQDQPEGNNPVLAALANLANKKGGKKIRIDLKKGVEGLGFTVVTRDSPANGPSPILVKNILQRGAAIKDGRLQPGTVNGVDMTGRSQEELVAMLRSTKQGESVSWWSPGRTTSSCRGREEAGSLVLEDGRERGSAGLGVSLKGNNSKRTGDDLGISSSPSSTEGRLQGTQSLRSQGQRLIAVNGESLLGRSNHTAMETLRRSMSSEGNARGTIQLVVLRASRRDQQVAPTPGSPSTPPICVWIWGDLLKFILEFPPPPPPPPPPPIHDKNRVRESMTNKICVSSFSSALHPAAATNGGSGHYSNDEDDVEQSHFPPPPSPGALGPTLGLWKSSSLESLQSAMSEAKQSRVQVQVPFHRPRPHVVRGRGCNQSFRIAIDKSYEGPSEDDDDLSENSSGRDTPASSSSRQDLDAEDEKKKSKGKKKAKKSKGKKKQADSAEDPEKKSKKKGFGLLRFGRKKEDKSKTAPKTSKSKLEALSEEELERLPGLTTRATRTRSPGTPRPTWRTTTATPNYARINNFRAPPSPQSYLARTPSPANPPPAVPDELDGLYAKVNKPRPRPRRRPTGERPAWEPDRRH</sequence>
<feature type="region of interest" description="Disordered" evidence="1">
    <location>
        <begin position="438"/>
        <end position="473"/>
    </location>
</feature>
<feature type="compositionally biased region" description="Basic and acidic residues" evidence="1">
    <location>
        <begin position="554"/>
        <end position="563"/>
    </location>
</feature>
<evidence type="ECO:0000256" key="1">
    <source>
        <dbReference type="SAM" id="MobiDB-lite"/>
    </source>
</evidence>
<dbReference type="Ensembl" id="ENSSFAT00005011613.1">
    <property type="protein sequence ID" value="ENSSFAP00005011136.1"/>
    <property type="gene ID" value="ENSSFAG00005006233.1"/>
</dbReference>
<feature type="compositionally biased region" description="Basic residues" evidence="1">
    <location>
        <begin position="701"/>
        <end position="710"/>
    </location>
</feature>
<dbReference type="PANTHER" id="PTHR16484">
    <property type="entry name" value="PARTITIONING DEFECTIVE 3 RELATED"/>
    <property type="match status" value="1"/>
</dbReference>
<dbReference type="SUPFAM" id="SSF50156">
    <property type="entry name" value="PDZ domain-like"/>
    <property type="match status" value="3"/>
</dbReference>
<proteinExistence type="predicted"/>
<dbReference type="InterPro" id="IPR036034">
    <property type="entry name" value="PDZ_sf"/>
</dbReference>
<dbReference type="AlphaFoldDB" id="A0A672FWF5"/>
<dbReference type="GO" id="GO:0051660">
    <property type="term" value="P:establishment of centrosome localization"/>
    <property type="evidence" value="ECO:0007669"/>
    <property type="project" value="TreeGrafter"/>
</dbReference>
<reference evidence="3" key="1">
    <citation type="submission" date="2025-08" db="UniProtKB">
        <authorList>
            <consortium name="Ensembl"/>
        </authorList>
    </citation>
    <scope>IDENTIFICATION</scope>
</reference>
<evidence type="ECO:0000313" key="3">
    <source>
        <dbReference type="Ensembl" id="ENSSFAP00005011136.1"/>
    </source>
</evidence>
<reference evidence="3" key="2">
    <citation type="submission" date="2025-09" db="UniProtKB">
        <authorList>
            <consortium name="Ensembl"/>
        </authorList>
    </citation>
    <scope>IDENTIFICATION</scope>
</reference>
<dbReference type="InterPro" id="IPR001478">
    <property type="entry name" value="PDZ"/>
</dbReference>
<dbReference type="InParanoid" id="A0A672FWF5"/>
<feature type="compositionally biased region" description="Basic and acidic residues" evidence="1">
    <location>
        <begin position="579"/>
        <end position="589"/>
    </location>
</feature>
<dbReference type="GO" id="GO:0007155">
    <property type="term" value="P:cell adhesion"/>
    <property type="evidence" value="ECO:0007669"/>
    <property type="project" value="TreeGrafter"/>
</dbReference>
<feature type="region of interest" description="Disordered" evidence="1">
    <location>
        <begin position="92"/>
        <end position="154"/>
    </location>
</feature>
<dbReference type="Gene3D" id="2.30.42.10">
    <property type="match status" value="3"/>
</dbReference>
<keyword evidence="4" id="KW-1185">Reference proteome</keyword>
<dbReference type="GO" id="GO:0035091">
    <property type="term" value="F:phosphatidylinositol binding"/>
    <property type="evidence" value="ECO:0007669"/>
    <property type="project" value="TreeGrafter"/>
</dbReference>
<feature type="compositionally biased region" description="Polar residues" evidence="1">
    <location>
        <begin position="543"/>
        <end position="553"/>
    </location>
</feature>
<feature type="compositionally biased region" description="Low complexity" evidence="1">
    <location>
        <begin position="635"/>
        <end position="658"/>
    </location>
</feature>
<feature type="compositionally biased region" description="Basic residues" evidence="1">
    <location>
        <begin position="564"/>
        <end position="578"/>
    </location>
</feature>
<organism evidence="3 4">
    <name type="scientific">Salarias fasciatus</name>
    <name type="common">Jewelled blenny</name>
    <name type="synonym">Blennius fasciatus</name>
    <dbReference type="NCBI Taxonomy" id="181472"/>
    <lineage>
        <taxon>Eukaryota</taxon>
        <taxon>Metazoa</taxon>
        <taxon>Chordata</taxon>
        <taxon>Craniata</taxon>
        <taxon>Vertebrata</taxon>
        <taxon>Euteleostomi</taxon>
        <taxon>Actinopterygii</taxon>
        <taxon>Neopterygii</taxon>
        <taxon>Teleostei</taxon>
        <taxon>Neoteleostei</taxon>
        <taxon>Acanthomorphata</taxon>
        <taxon>Ovalentaria</taxon>
        <taxon>Blenniimorphae</taxon>
        <taxon>Blenniiformes</taxon>
        <taxon>Blennioidei</taxon>
        <taxon>Blenniidae</taxon>
        <taxon>Salariinae</taxon>
        <taxon>Salarias</taxon>
    </lineage>
</organism>
<feature type="compositionally biased region" description="Basic and acidic residues" evidence="1">
    <location>
        <begin position="711"/>
        <end position="724"/>
    </location>
</feature>
<dbReference type="GO" id="GO:0008104">
    <property type="term" value="P:intracellular protein localization"/>
    <property type="evidence" value="ECO:0007669"/>
    <property type="project" value="TreeGrafter"/>
</dbReference>
<dbReference type="GO" id="GO:0000226">
    <property type="term" value="P:microtubule cytoskeleton organization"/>
    <property type="evidence" value="ECO:0007669"/>
    <property type="project" value="TreeGrafter"/>
</dbReference>
<dbReference type="GO" id="GO:0005912">
    <property type="term" value="C:adherens junction"/>
    <property type="evidence" value="ECO:0007669"/>
    <property type="project" value="TreeGrafter"/>
</dbReference>